<proteinExistence type="predicted"/>
<accession>A0A2P2KF16</accession>
<evidence type="ECO:0000313" key="2">
    <source>
        <dbReference type="EMBL" id="MBX04329.1"/>
    </source>
</evidence>
<organism evidence="2">
    <name type="scientific">Rhizophora mucronata</name>
    <name type="common">Asiatic mangrove</name>
    <dbReference type="NCBI Taxonomy" id="61149"/>
    <lineage>
        <taxon>Eukaryota</taxon>
        <taxon>Viridiplantae</taxon>
        <taxon>Streptophyta</taxon>
        <taxon>Embryophyta</taxon>
        <taxon>Tracheophyta</taxon>
        <taxon>Spermatophyta</taxon>
        <taxon>Magnoliopsida</taxon>
        <taxon>eudicotyledons</taxon>
        <taxon>Gunneridae</taxon>
        <taxon>Pentapetalae</taxon>
        <taxon>rosids</taxon>
        <taxon>fabids</taxon>
        <taxon>Malpighiales</taxon>
        <taxon>Rhizophoraceae</taxon>
        <taxon>Rhizophora</taxon>
    </lineage>
</organism>
<dbReference type="SUPFAM" id="SSF143437">
    <property type="entry name" value="THUMP domain-like"/>
    <property type="match status" value="1"/>
</dbReference>
<reference evidence="2" key="1">
    <citation type="submission" date="2018-02" db="EMBL/GenBank/DDBJ databases">
        <title>Rhizophora mucronata_Transcriptome.</title>
        <authorList>
            <person name="Meera S.P."/>
            <person name="Sreeshan A."/>
            <person name="Augustine A."/>
        </authorList>
    </citation>
    <scope>NUCLEOTIDE SEQUENCE</scope>
    <source>
        <tissue evidence="2">Leaf</tissue>
    </source>
</reference>
<evidence type="ECO:0000256" key="1">
    <source>
        <dbReference type="SAM" id="MobiDB-lite"/>
    </source>
</evidence>
<dbReference type="EMBL" id="GGEC01023845">
    <property type="protein sequence ID" value="MBX04329.1"/>
    <property type="molecule type" value="Transcribed_RNA"/>
</dbReference>
<dbReference type="CDD" id="cd11717">
    <property type="entry name" value="THUMP_THUMPD1_like"/>
    <property type="match status" value="1"/>
</dbReference>
<dbReference type="AlphaFoldDB" id="A0A2P2KF16"/>
<sequence length="350" mass="38694">MADVQERSKEEEAAEIESKPENEAGSRNEDEAKAEENGRESSRNEMMKPWEQHANVISIPRFDYNAPSALLLRSHSGFLITCSIKREKSATKEAMSILEKYLGSHNCGSSENTNAKRRKRTEGEIDGTFAKGVEDTTAETVFGLSLVKLTRSGLLLFTLLGENSLDSVDIVSKIFQCLELGSLKSPLWCHRIFPIQATCNLNEKELGAVVSKLVLQFMNMKQCKFGQPIKFAVGYNRRGIEETQMKIAKGGLKDSELFPMLDRNKCFAVVASAVKDVISDSVVDLNSPELSVLVELLPVSGVPGRSLVAAISVLPQNLVSTKPRLCIRPLISDAKERNERNKQGFGLQKC</sequence>
<feature type="region of interest" description="Disordered" evidence="1">
    <location>
        <begin position="1"/>
        <end position="47"/>
    </location>
</feature>
<dbReference type="PANTHER" id="PTHR13452:SF13">
    <property type="entry name" value="OS02G0672400 PROTEIN"/>
    <property type="match status" value="1"/>
</dbReference>
<dbReference type="GO" id="GO:0003723">
    <property type="term" value="F:RNA binding"/>
    <property type="evidence" value="ECO:0007669"/>
    <property type="project" value="InterPro"/>
</dbReference>
<name>A0A2P2KF16_RHIMU</name>
<dbReference type="GO" id="GO:0006400">
    <property type="term" value="P:tRNA modification"/>
    <property type="evidence" value="ECO:0007669"/>
    <property type="project" value="InterPro"/>
</dbReference>
<protein>
    <submittedName>
        <fullName evidence="2">Uncharacterized protein LOC105123696 isoform X2</fullName>
    </submittedName>
</protein>
<dbReference type="InterPro" id="IPR040183">
    <property type="entry name" value="THUMPD1-like"/>
</dbReference>
<dbReference type="PANTHER" id="PTHR13452">
    <property type="entry name" value="THUMP DOMAIN CONTAINING PROTEIN 1-RELATED"/>
    <property type="match status" value="1"/>
</dbReference>